<proteinExistence type="predicted"/>
<dbReference type="AlphaFoldDB" id="W9DVW9"/>
<reference evidence="1 2" key="1">
    <citation type="submission" date="2013-08" db="EMBL/GenBank/DDBJ databases">
        <authorList>
            <consortium name="DOE Joint Genome Institute"/>
            <person name="Eisen J."/>
            <person name="Huntemann M."/>
            <person name="Han J."/>
            <person name="Chen A."/>
            <person name="Kyrpides N."/>
            <person name="Mavromatis K."/>
            <person name="Markowitz V."/>
            <person name="Palaniappan K."/>
            <person name="Ivanova N."/>
            <person name="Schaumberg A."/>
            <person name="Pati A."/>
            <person name="Liolios K."/>
            <person name="Nordberg H.P."/>
            <person name="Cantor M.N."/>
            <person name="Hua S.X."/>
            <person name="Woyke T."/>
        </authorList>
    </citation>
    <scope>NUCLEOTIDE SEQUENCE [LARGE SCALE GENOMIC DNA]</scope>
    <source>
        <strain evidence="1 2">DSM 2278</strain>
    </source>
</reference>
<dbReference type="EMBL" id="AZAJ01000001">
    <property type="protein sequence ID" value="ETA67827.1"/>
    <property type="molecule type" value="Genomic_DNA"/>
</dbReference>
<protein>
    <submittedName>
        <fullName evidence="1">Uncharacterized protein</fullName>
    </submittedName>
</protein>
<sequence>MIGMNKITNHLILCFLLCSSLFFSGCIADSTDGYVIESTNNKSAIAIADLDGSGITNISVFNGMSGDSGTIEDRATIGKLISHLDQYSFEKMDDQTDRGGFRYSMDFYDDSGKIAGITIVGEDMVNIDNVYYQVDGTPINIIYVQELIESGIVSDEETVKKTNLHVSSLINNSSDINKISIKNGFSLESSVIENSTKIKDVISYLDEYPLEAPSNDFLLNGYQYFIYFYTVNGDVSRVCIVDNNTVQIDRVLYEVDSQSIDLAEFKKLISSSSSSNSALTPGNDGLNVGISISMEALSIEDLVSQSDIIIAGTVTGAYPSRWNTADGQRPDKSNDELNIGTEDMIYTDIGVHVNKYLKNPLDTGDLQITIDGGTVGNDSIWVEDSPSFEYGEKVLLFLNWKSGRDEMTVTSGYQGKFTMINDTTAVRGDGVSVSITEMYDHWEITEI</sequence>
<dbReference type="Proteomes" id="UP000019483">
    <property type="component" value="Unassembled WGS sequence"/>
</dbReference>
<dbReference type="STRING" id="1090322.MettiDRAFT_1262"/>
<dbReference type="PROSITE" id="PS51257">
    <property type="entry name" value="PROKAR_LIPOPROTEIN"/>
    <property type="match status" value="1"/>
</dbReference>
<organism evidence="1 2">
    <name type="scientific">Methanolobus tindarius DSM 2278</name>
    <dbReference type="NCBI Taxonomy" id="1090322"/>
    <lineage>
        <taxon>Archaea</taxon>
        <taxon>Methanobacteriati</taxon>
        <taxon>Methanobacteriota</taxon>
        <taxon>Stenosarchaea group</taxon>
        <taxon>Methanomicrobia</taxon>
        <taxon>Methanosarcinales</taxon>
        <taxon>Methanosarcinaceae</taxon>
        <taxon>Methanolobus</taxon>
    </lineage>
</organism>
<accession>W9DVW9</accession>
<gene>
    <name evidence="1" type="ORF">MettiDRAFT_1262</name>
</gene>
<comment type="caution">
    <text evidence="1">The sequence shown here is derived from an EMBL/GenBank/DDBJ whole genome shotgun (WGS) entry which is preliminary data.</text>
</comment>
<dbReference type="RefSeq" id="WP_023844963.1">
    <property type="nucleotide sequence ID" value="NZ_AZAJ01000001.1"/>
</dbReference>
<name>W9DVW9_METTI</name>
<dbReference type="OrthoDB" id="125552at2157"/>
<keyword evidence="2" id="KW-1185">Reference proteome</keyword>
<evidence type="ECO:0000313" key="1">
    <source>
        <dbReference type="EMBL" id="ETA67827.1"/>
    </source>
</evidence>
<evidence type="ECO:0000313" key="2">
    <source>
        <dbReference type="Proteomes" id="UP000019483"/>
    </source>
</evidence>